<dbReference type="InterPro" id="IPR051859">
    <property type="entry name" value="DCAF"/>
</dbReference>
<sequence length="196" mass="22152">FCAHQSDVKAIHCSKADPHLFCSGSIDGCCKLWDDRALNNNTPLAISAGSGYSISHIDGDSYNKYIVTTSIGGTIAVWDLRRFSENLPFNVQQKESNQYEEIPRFDTGEEIRWKFFGKPKFHRKGPDIDTFIVVAIADVYMFFDIVSGKSTCSFQKCYIGVHDCSWHPADNEIISVSLRGATARWYYKEKGTSINR</sequence>
<dbReference type="PANTHER" id="PTHR19847:SF7">
    <property type="entry name" value="DDB1- AND CUL4-ASSOCIATED FACTOR 11"/>
    <property type="match status" value="1"/>
</dbReference>
<accession>J9E0U7</accession>
<dbReference type="PANTHER" id="PTHR19847">
    <property type="entry name" value="DDB1- AND CUL4-ASSOCIATED FACTOR 11"/>
    <property type="match status" value="1"/>
</dbReference>
<dbReference type="Pfam" id="PF00400">
    <property type="entry name" value="WD40"/>
    <property type="match status" value="2"/>
</dbReference>
<dbReference type="AlphaFoldDB" id="J9E0U7"/>
<reference evidence="2" key="1">
    <citation type="submission" date="2012-08" db="EMBL/GenBank/DDBJ databases">
        <title>The Genome Sequence of Wuchereria bancrofti.</title>
        <authorList>
            <person name="Nutman T.B."/>
            <person name="Fink D.L."/>
            <person name="Russ C."/>
            <person name="Young S."/>
            <person name="Zeng Q."/>
            <person name="Koehrsen M."/>
            <person name="Alvarado L."/>
            <person name="Berlin A."/>
            <person name="Chapman S.B."/>
            <person name="Chen Z."/>
            <person name="Freedman E."/>
            <person name="Gellesch M."/>
            <person name="Goldberg J."/>
            <person name="Griggs A."/>
            <person name="Gujja S."/>
            <person name="Heilman E.R."/>
            <person name="Heiman D."/>
            <person name="Hepburn T."/>
            <person name="Howarth C."/>
            <person name="Jen D."/>
            <person name="Larson L."/>
            <person name="Lewis B."/>
            <person name="Mehta T."/>
            <person name="Park D."/>
            <person name="Pearson M."/>
            <person name="Roberts A."/>
            <person name="Saif S."/>
            <person name="Shea T."/>
            <person name="Shenoy N."/>
            <person name="Sisk P."/>
            <person name="Stolte C."/>
            <person name="Sykes S."/>
            <person name="Walk T."/>
            <person name="White J."/>
            <person name="Yandava C."/>
            <person name="Haas B."/>
            <person name="Henn M.R."/>
            <person name="Nusbaum C."/>
            <person name="Birren B."/>
        </authorList>
    </citation>
    <scope>NUCLEOTIDE SEQUENCE [LARGE SCALE GENOMIC DNA]</scope>
    <source>
        <strain evidence="2">NA</strain>
    </source>
</reference>
<proteinExistence type="predicted"/>
<dbReference type="Proteomes" id="UP000004810">
    <property type="component" value="Unassembled WGS sequence"/>
</dbReference>
<dbReference type="InterPro" id="IPR036322">
    <property type="entry name" value="WD40_repeat_dom_sf"/>
</dbReference>
<evidence type="ECO:0000313" key="2">
    <source>
        <dbReference type="Proteomes" id="UP000004810"/>
    </source>
</evidence>
<dbReference type="InterPro" id="IPR015943">
    <property type="entry name" value="WD40/YVTN_repeat-like_dom_sf"/>
</dbReference>
<evidence type="ECO:0000313" key="1">
    <source>
        <dbReference type="EMBL" id="EJW75758.1"/>
    </source>
</evidence>
<dbReference type="SMART" id="SM00320">
    <property type="entry name" value="WD40"/>
    <property type="match status" value="3"/>
</dbReference>
<organism evidence="1 2">
    <name type="scientific">Wuchereria bancrofti</name>
    <dbReference type="NCBI Taxonomy" id="6293"/>
    <lineage>
        <taxon>Eukaryota</taxon>
        <taxon>Metazoa</taxon>
        <taxon>Ecdysozoa</taxon>
        <taxon>Nematoda</taxon>
        <taxon>Chromadorea</taxon>
        <taxon>Rhabditida</taxon>
        <taxon>Spirurina</taxon>
        <taxon>Spiruromorpha</taxon>
        <taxon>Filarioidea</taxon>
        <taxon>Onchocercidae</taxon>
        <taxon>Wuchereria</taxon>
    </lineage>
</organism>
<dbReference type="SUPFAM" id="SSF50978">
    <property type="entry name" value="WD40 repeat-like"/>
    <property type="match status" value="1"/>
</dbReference>
<dbReference type="GO" id="GO:0043161">
    <property type="term" value="P:proteasome-mediated ubiquitin-dependent protein catabolic process"/>
    <property type="evidence" value="ECO:0007669"/>
    <property type="project" value="TreeGrafter"/>
</dbReference>
<comment type="caution">
    <text evidence="1">The sequence shown here is derived from an EMBL/GenBank/DDBJ whole genome shotgun (WGS) entry which is preliminary data.</text>
</comment>
<dbReference type="GO" id="GO:0080008">
    <property type="term" value="C:Cul4-RING E3 ubiquitin ligase complex"/>
    <property type="evidence" value="ECO:0007669"/>
    <property type="project" value="TreeGrafter"/>
</dbReference>
<dbReference type="Gene3D" id="2.130.10.10">
    <property type="entry name" value="YVTN repeat-like/Quinoprotein amine dehydrogenase"/>
    <property type="match status" value="1"/>
</dbReference>
<gene>
    <name evidence="1" type="ORF">WUBG_13331</name>
</gene>
<dbReference type="EMBL" id="ADBV01010094">
    <property type="protein sequence ID" value="EJW75758.1"/>
    <property type="molecule type" value="Genomic_DNA"/>
</dbReference>
<protein>
    <submittedName>
        <fullName evidence="1">Uncharacterized protein</fullName>
    </submittedName>
</protein>
<dbReference type="InterPro" id="IPR001680">
    <property type="entry name" value="WD40_rpt"/>
</dbReference>
<feature type="non-terminal residue" evidence="1">
    <location>
        <position position="1"/>
    </location>
</feature>
<name>J9E0U7_WUCBA</name>